<evidence type="ECO:0000256" key="1">
    <source>
        <dbReference type="SAM" id="Phobius"/>
    </source>
</evidence>
<keyword evidence="1" id="KW-0472">Membrane</keyword>
<comment type="caution">
    <text evidence="2">The sequence shown here is derived from an EMBL/GenBank/DDBJ whole genome shotgun (WGS) entry which is preliminary data.</text>
</comment>
<accession>A0A7Y9XYE6</accession>
<feature type="transmembrane region" description="Helical" evidence="1">
    <location>
        <begin position="20"/>
        <end position="40"/>
    </location>
</feature>
<keyword evidence="1" id="KW-0812">Transmembrane</keyword>
<dbReference type="Proteomes" id="UP000522081">
    <property type="component" value="Unassembled WGS sequence"/>
</dbReference>
<dbReference type="EMBL" id="JACBZF010000008">
    <property type="protein sequence ID" value="NYH96879.1"/>
    <property type="molecule type" value="Genomic_DNA"/>
</dbReference>
<organism evidence="2 3">
    <name type="scientific">Novosphingobium marinum</name>
    <dbReference type="NCBI Taxonomy" id="1514948"/>
    <lineage>
        <taxon>Bacteria</taxon>
        <taxon>Pseudomonadati</taxon>
        <taxon>Pseudomonadota</taxon>
        <taxon>Alphaproteobacteria</taxon>
        <taxon>Sphingomonadales</taxon>
        <taxon>Sphingomonadaceae</taxon>
        <taxon>Novosphingobium</taxon>
    </lineage>
</organism>
<keyword evidence="3" id="KW-1185">Reference proteome</keyword>
<sequence>MLLLPLFAMQFTTEVSWDGLDFAVFGGMLIFAGAAVEFVVWAGGSRLVRLFGAGAVVIAFVAIWATLAIDAI</sequence>
<evidence type="ECO:0000313" key="2">
    <source>
        <dbReference type="EMBL" id="NYH96879.1"/>
    </source>
</evidence>
<protein>
    <submittedName>
        <fullName evidence="2">Uncharacterized protein</fullName>
    </submittedName>
</protein>
<keyword evidence="1" id="KW-1133">Transmembrane helix</keyword>
<evidence type="ECO:0000313" key="3">
    <source>
        <dbReference type="Proteomes" id="UP000522081"/>
    </source>
</evidence>
<gene>
    <name evidence="2" type="ORF">FHS75_003230</name>
</gene>
<proteinExistence type="predicted"/>
<name>A0A7Y9XYE6_9SPHN</name>
<dbReference type="AlphaFoldDB" id="A0A7Y9XYE6"/>
<reference evidence="2 3" key="1">
    <citation type="submission" date="2020-07" db="EMBL/GenBank/DDBJ databases">
        <title>Genomic Encyclopedia of Type Strains, Phase IV (KMG-IV): sequencing the most valuable type-strain genomes for metagenomic binning, comparative biology and taxonomic classification.</title>
        <authorList>
            <person name="Goeker M."/>
        </authorList>
    </citation>
    <scope>NUCLEOTIDE SEQUENCE [LARGE SCALE GENOMIC DNA]</scope>
    <source>
        <strain evidence="2 3">DSM 29043</strain>
    </source>
</reference>
<feature type="transmembrane region" description="Helical" evidence="1">
    <location>
        <begin position="47"/>
        <end position="69"/>
    </location>
</feature>
<dbReference type="RefSeq" id="WP_218845304.1">
    <property type="nucleotide sequence ID" value="NZ_BMGF01000010.1"/>
</dbReference>